<comment type="caution">
    <text evidence="2">The sequence shown here is derived from an EMBL/GenBank/DDBJ whole genome shotgun (WGS) entry which is preliminary data.</text>
</comment>
<dbReference type="AlphaFoldDB" id="A0A161Q1X1"/>
<keyword evidence="3" id="KW-1185">Reference proteome</keyword>
<dbReference type="STRING" id="519424.AZF04_08310"/>
<organism evidence="2 3">
    <name type="scientific">Alkalihalobacillus trypoxylicola</name>
    <dbReference type="NCBI Taxonomy" id="519424"/>
    <lineage>
        <taxon>Bacteria</taxon>
        <taxon>Bacillati</taxon>
        <taxon>Bacillota</taxon>
        <taxon>Bacilli</taxon>
        <taxon>Bacillales</taxon>
        <taxon>Bacillaceae</taxon>
        <taxon>Alkalihalobacillus</taxon>
    </lineage>
</organism>
<keyword evidence="1" id="KW-1133">Transmembrane helix</keyword>
<sequence>MIWPLKFVVLLIVVMVIFDVFYLIRKGLKLKEWAIYIVFTIFALSLHFILSRKGSLPDPFDFIGLFFPDH</sequence>
<evidence type="ECO:0000256" key="1">
    <source>
        <dbReference type="SAM" id="Phobius"/>
    </source>
</evidence>
<feature type="transmembrane region" description="Helical" evidence="1">
    <location>
        <begin position="33"/>
        <end position="50"/>
    </location>
</feature>
<accession>A0A161Q1X1</accession>
<keyword evidence="1" id="KW-0472">Membrane</keyword>
<keyword evidence="1" id="KW-0812">Transmembrane</keyword>
<feature type="transmembrane region" description="Helical" evidence="1">
    <location>
        <begin position="6"/>
        <end position="24"/>
    </location>
</feature>
<dbReference type="RefSeq" id="WP_061949309.1">
    <property type="nucleotide sequence ID" value="NZ_LTAO01000023.1"/>
</dbReference>
<dbReference type="EMBL" id="LTAO01000023">
    <property type="protein sequence ID" value="KYG29513.1"/>
    <property type="molecule type" value="Genomic_DNA"/>
</dbReference>
<evidence type="ECO:0000313" key="2">
    <source>
        <dbReference type="EMBL" id="KYG29513.1"/>
    </source>
</evidence>
<gene>
    <name evidence="2" type="ORF">AZF04_08310</name>
</gene>
<proteinExistence type="predicted"/>
<reference evidence="2" key="1">
    <citation type="submission" date="2016-02" db="EMBL/GenBank/DDBJ databases">
        <title>Genome sequence of Bacillus trypoxylicola KCTC 13244(T).</title>
        <authorList>
            <person name="Jeong H."/>
            <person name="Park S.-H."/>
            <person name="Choi S.-K."/>
        </authorList>
    </citation>
    <scope>NUCLEOTIDE SEQUENCE [LARGE SCALE GENOMIC DNA]</scope>
    <source>
        <strain evidence="2">KCTC 13244</strain>
    </source>
</reference>
<name>A0A161Q1X1_9BACI</name>
<dbReference type="Proteomes" id="UP000075806">
    <property type="component" value="Unassembled WGS sequence"/>
</dbReference>
<evidence type="ECO:0000313" key="3">
    <source>
        <dbReference type="Proteomes" id="UP000075806"/>
    </source>
</evidence>
<protein>
    <submittedName>
        <fullName evidence="2">Uncharacterized protein</fullName>
    </submittedName>
</protein>